<accession>A0A0J6E1H6</accession>
<evidence type="ECO:0000313" key="3">
    <source>
        <dbReference type="Proteomes" id="UP000036168"/>
    </source>
</evidence>
<dbReference type="OrthoDB" id="2691543at2"/>
<dbReference type="Proteomes" id="UP000036168">
    <property type="component" value="Unassembled WGS sequence"/>
</dbReference>
<reference evidence="1 3" key="1">
    <citation type="journal article" date="2015" name="Int. J. Syst. Evol. Microbiol.">
        <title>Bacillus glycinifermentans sp. nov., isolated from fermented soybean paste.</title>
        <authorList>
            <person name="Kim S.J."/>
            <person name="Dunlap C.A."/>
            <person name="Kwon S.W."/>
            <person name="Rooney A.P."/>
        </authorList>
    </citation>
    <scope>NUCLEOTIDE SEQUENCE [LARGE SCALE GENOMIC DNA]</scope>
    <source>
        <strain evidence="1 3">GO-13</strain>
    </source>
</reference>
<dbReference type="Proteomes" id="UP001341297">
    <property type="component" value="Unassembled WGS sequence"/>
</dbReference>
<gene>
    <name evidence="1" type="ORF">AB447_223040</name>
    <name evidence="2" type="ORF">P8828_17170</name>
</gene>
<dbReference type="PATRIC" id="fig|1664069.3.peg.416"/>
<dbReference type="EMBL" id="JARRTL010000018">
    <property type="protein sequence ID" value="MEC0486521.1"/>
    <property type="molecule type" value="Genomic_DNA"/>
</dbReference>
<dbReference type="AlphaFoldDB" id="A0A0J6E1H6"/>
<dbReference type="EMBL" id="LECW02000035">
    <property type="protein sequence ID" value="KRT92067.1"/>
    <property type="molecule type" value="Genomic_DNA"/>
</dbReference>
<evidence type="ECO:0000313" key="1">
    <source>
        <dbReference type="EMBL" id="KRT92067.1"/>
    </source>
</evidence>
<dbReference type="RefSeq" id="WP_048356518.1">
    <property type="nucleotide sequence ID" value="NZ_CP023481.1"/>
</dbReference>
<proteinExistence type="predicted"/>
<dbReference type="STRING" id="1664069.BGLY_0908"/>
<protein>
    <recommendedName>
        <fullName evidence="5">YfhS protein</fullName>
    </recommendedName>
</protein>
<evidence type="ECO:0000313" key="2">
    <source>
        <dbReference type="EMBL" id="MEC0486521.1"/>
    </source>
</evidence>
<sequence length="74" mass="8772">MYVGRDMSELDQTPKHEWKDAELLYFHHAFQQIMPFLNEEGHAEYVEVVKEIKARGGLSRREADYTHGTDIQYD</sequence>
<comment type="caution">
    <text evidence="1">The sequence shown here is derived from an EMBL/GenBank/DDBJ whole genome shotgun (WGS) entry which is preliminary data.</text>
</comment>
<evidence type="ECO:0000313" key="4">
    <source>
        <dbReference type="Proteomes" id="UP001341297"/>
    </source>
</evidence>
<accession>A0A0J6EC14</accession>
<reference evidence="2 4" key="3">
    <citation type="submission" date="2023-03" db="EMBL/GenBank/DDBJ databases">
        <title>Agriculturally important microbes genome sequencing.</title>
        <authorList>
            <person name="Dunlap C."/>
        </authorList>
    </citation>
    <scope>NUCLEOTIDE SEQUENCE [LARGE SCALE GENOMIC DNA]</scope>
    <source>
        <strain evidence="2 4">CBP-3203</strain>
    </source>
</reference>
<reference evidence="1" key="2">
    <citation type="submission" date="2015-10" db="EMBL/GenBank/DDBJ databases">
        <authorList>
            <person name="Gilbert D.G."/>
        </authorList>
    </citation>
    <scope>NUCLEOTIDE SEQUENCE</scope>
    <source>
        <strain evidence="1">GO-13</strain>
    </source>
</reference>
<evidence type="ECO:0008006" key="5">
    <source>
        <dbReference type="Google" id="ProtNLM"/>
    </source>
</evidence>
<organism evidence="1 3">
    <name type="scientific">Bacillus glycinifermentans</name>
    <dbReference type="NCBI Taxonomy" id="1664069"/>
    <lineage>
        <taxon>Bacteria</taxon>
        <taxon>Bacillati</taxon>
        <taxon>Bacillota</taxon>
        <taxon>Bacilli</taxon>
        <taxon>Bacillales</taxon>
        <taxon>Bacillaceae</taxon>
        <taxon>Bacillus</taxon>
    </lineage>
</organism>
<name>A0A0J6E1H6_9BACI</name>
<keyword evidence="4" id="KW-1185">Reference proteome</keyword>